<dbReference type="InterPro" id="IPR036188">
    <property type="entry name" value="FAD/NAD-bd_sf"/>
</dbReference>
<keyword evidence="4" id="KW-0560">Oxidoreductase</keyword>
<reference evidence="6 7" key="1">
    <citation type="submission" date="2015-06" db="EMBL/GenBank/DDBJ databases">
        <title>Cloning and characterization of the uncialamcin biosynthetic gene cluster.</title>
        <authorList>
            <person name="Yan X."/>
            <person name="Huang T."/>
            <person name="Ge H."/>
            <person name="Shen B."/>
        </authorList>
    </citation>
    <scope>NUCLEOTIDE SEQUENCE [LARGE SCALE GENOMIC DNA]</scope>
    <source>
        <strain evidence="6 7">DCA2648</strain>
    </source>
</reference>
<dbReference type="AlphaFoldDB" id="A0A1Q4V9Q6"/>
<dbReference type="Pfam" id="PF07992">
    <property type="entry name" value="Pyr_redox_2"/>
    <property type="match status" value="1"/>
</dbReference>
<dbReference type="GO" id="GO:0050660">
    <property type="term" value="F:flavin adenine dinucleotide binding"/>
    <property type="evidence" value="ECO:0007669"/>
    <property type="project" value="TreeGrafter"/>
</dbReference>
<accession>A0A1Q4V9Q6</accession>
<keyword evidence="3" id="KW-0274">FAD</keyword>
<name>A0A1Q4V9Q6_9ACTN</name>
<keyword evidence="7" id="KW-1185">Reference proteome</keyword>
<sequence length="362" mass="37252">MPPRVVIIGGGYGGSAAAKALDDVAEVTLVEPKDAFLHNVGALRAAVDADFAPRIFLPYDKLLSRGRVLRDRAVQVEPGTVTLASGATLDTDYLVLATGSGYPFPAKSDLDDSAASLAKFGATREQLTEADRVLLLGAGPVGLEFAGEIKARWPRKQVVLIDPSPGILSGYSEPFRAEILRQLDGLGVELLLGDSLAQDPPTEVGTAGAFTVTTRAGTEVSAGLWFRTHGVTPATGYLTGALAGARLSGGQVAVGPTLQVKGQSTVFALGDITDVAEPKRAGAAMRHAEVIAENITSLIGGGTELGRYEPGPAALLLPLGPHGGATELPGGQLLGPGTTSEYKGADLMVGRFSETFGLTGKD</sequence>
<comment type="similarity">
    <text evidence="1">Belongs to the FAD-dependent oxidoreductase family.</text>
</comment>
<evidence type="ECO:0000256" key="3">
    <source>
        <dbReference type="ARBA" id="ARBA00022827"/>
    </source>
</evidence>
<dbReference type="STRING" id="1048205.AB852_10055"/>
<evidence type="ECO:0000313" key="6">
    <source>
        <dbReference type="EMBL" id="OKH94586.1"/>
    </source>
</evidence>
<comment type="caution">
    <text evidence="6">The sequence shown here is derived from an EMBL/GenBank/DDBJ whole genome shotgun (WGS) entry which is preliminary data.</text>
</comment>
<dbReference type="PRINTS" id="PR00368">
    <property type="entry name" value="FADPNR"/>
</dbReference>
<evidence type="ECO:0000256" key="4">
    <source>
        <dbReference type="ARBA" id="ARBA00023002"/>
    </source>
</evidence>
<dbReference type="InterPro" id="IPR023753">
    <property type="entry name" value="FAD/NAD-binding_dom"/>
</dbReference>
<keyword evidence="2" id="KW-0285">Flavoprotein</keyword>
<gene>
    <name evidence="6" type="ORF">AB852_10055</name>
</gene>
<evidence type="ECO:0000256" key="2">
    <source>
        <dbReference type="ARBA" id="ARBA00022630"/>
    </source>
</evidence>
<dbReference type="Gene3D" id="3.50.50.100">
    <property type="match status" value="1"/>
</dbReference>
<proteinExistence type="inferred from homology"/>
<evidence type="ECO:0000313" key="7">
    <source>
        <dbReference type="Proteomes" id="UP000186455"/>
    </source>
</evidence>
<dbReference type="GO" id="GO:0004174">
    <property type="term" value="F:electron-transferring-flavoprotein dehydrogenase activity"/>
    <property type="evidence" value="ECO:0007669"/>
    <property type="project" value="TreeGrafter"/>
</dbReference>
<evidence type="ECO:0000259" key="5">
    <source>
        <dbReference type="Pfam" id="PF07992"/>
    </source>
</evidence>
<protein>
    <submittedName>
        <fullName evidence="6">Pyridine nucleotide-disulfide oxidoreductase</fullName>
    </submittedName>
</protein>
<dbReference type="EMBL" id="LFBV01000002">
    <property type="protein sequence ID" value="OKH94586.1"/>
    <property type="molecule type" value="Genomic_DNA"/>
</dbReference>
<evidence type="ECO:0000256" key="1">
    <source>
        <dbReference type="ARBA" id="ARBA00006442"/>
    </source>
</evidence>
<dbReference type="Proteomes" id="UP000186455">
    <property type="component" value="Unassembled WGS sequence"/>
</dbReference>
<feature type="domain" description="FAD/NAD(P)-binding" evidence="5">
    <location>
        <begin position="4"/>
        <end position="288"/>
    </location>
</feature>
<organism evidence="6 7">
    <name type="scientific">Streptomyces uncialis</name>
    <dbReference type="NCBI Taxonomy" id="1048205"/>
    <lineage>
        <taxon>Bacteria</taxon>
        <taxon>Bacillati</taxon>
        <taxon>Actinomycetota</taxon>
        <taxon>Actinomycetes</taxon>
        <taxon>Kitasatosporales</taxon>
        <taxon>Streptomycetaceae</taxon>
        <taxon>Streptomyces</taxon>
    </lineage>
</organism>
<dbReference type="RefSeq" id="WP_073786268.1">
    <property type="nucleotide sequence ID" value="NZ_LFBV01000002.1"/>
</dbReference>
<dbReference type="GO" id="GO:0005737">
    <property type="term" value="C:cytoplasm"/>
    <property type="evidence" value="ECO:0007669"/>
    <property type="project" value="TreeGrafter"/>
</dbReference>
<dbReference type="PANTHER" id="PTHR43735:SF3">
    <property type="entry name" value="FERROPTOSIS SUPPRESSOR PROTEIN 1"/>
    <property type="match status" value="1"/>
</dbReference>
<dbReference type="SUPFAM" id="SSF51905">
    <property type="entry name" value="FAD/NAD(P)-binding domain"/>
    <property type="match status" value="2"/>
</dbReference>
<dbReference type="PANTHER" id="PTHR43735">
    <property type="entry name" value="APOPTOSIS-INDUCING FACTOR 1"/>
    <property type="match status" value="1"/>
</dbReference>